<reference evidence="3" key="1">
    <citation type="journal article" date="2023" name="bioRxiv">
        <title>Improved chromosome-level genome assembly for marigold (Tagetes erecta).</title>
        <authorList>
            <person name="Jiang F."/>
            <person name="Yuan L."/>
            <person name="Wang S."/>
            <person name="Wang H."/>
            <person name="Xu D."/>
            <person name="Wang A."/>
            <person name="Fan W."/>
        </authorList>
    </citation>
    <scope>NUCLEOTIDE SEQUENCE</scope>
    <source>
        <strain evidence="3">WSJ</strain>
        <tissue evidence="3">Leaf</tissue>
    </source>
</reference>
<name>A0AAD8NSN3_TARER</name>
<sequence>MAFSSSLFISSNFTLNQHKQSSTSQISSKSPPISATFATSERTKSSYPTRPTRNNTVSSLYEVLGIQTGADTVEIKAAYRKLARVLHPDVGNLDSSADEFIKLHSAYVTLSDPGKRADYDRSLFVRPNVAVRSSSSVGYSGRRWETDQCW</sequence>
<dbReference type="Gene3D" id="1.10.287.110">
    <property type="entry name" value="DnaJ domain"/>
    <property type="match status" value="1"/>
</dbReference>
<dbReference type="InterPro" id="IPR052276">
    <property type="entry name" value="Diphthamide-biosynth_chaperone"/>
</dbReference>
<dbReference type="EMBL" id="JAUHHV010000007">
    <property type="protein sequence ID" value="KAK1419734.1"/>
    <property type="molecule type" value="Genomic_DNA"/>
</dbReference>
<dbReference type="SMART" id="SM00271">
    <property type="entry name" value="DnaJ"/>
    <property type="match status" value="1"/>
</dbReference>
<dbReference type="PANTHER" id="PTHR44240">
    <property type="entry name" value="DNAJ DOMAIN (PROKARYOTIC HEAT SHOCK PROTEIN)-RELATED"/>
    <property type="match status" value="1"/>
</dbReference>
<feature type="region of interest" description="Disordered" evidence="1">
    <location>
        <begin position="21"/>
        <end position="53"/>
    </location>
</feature>
<feature type="compositionally biased region" description="Low complexity" evidence="1">
    <location>
        <begin position="21"/>
        <end position="34"/>
    </location>
</feature>
<protein>
    <recommendedName>
        <fullName evidence="2">J domain-containing protein</fullName>
    </recommendedName>
</protein>
<dbReference type="PRINTS" id="PR00625">
    <property type="entry name" value="JDOMAIN"/>
</dbReference>
<evidence type="ECO:0000313" key="3">
    <source>
        <dbReference type="EMBL" id="KAK1419734.1"/>
    </source>
</evidence>
<dbReference type="Proteomes" id="UP001229421">
    <property type="component" value="Unassembled WGS sequence"/>
</dbReference>
<evidence type="ECO:0000313" key="4">
    <source>
        <dbReference type="Proteomes" id="UP001229421"/>
    </source>
</evidence>
<proteinExistence type="predicted"/>
<feature type="domain" description="J" evidence="2">
    <location>
        <begin position="59"/>
        <end position="123"/>
    </location>
</feature>
<dbReference type="InterPro" id="IPR001623">
    <property type="entry name" value="DnaJ_domain"/>
</dbReference>
<organism evidence="3 4">
    <name type="scientific">Tagetes erecta</name>
    <name type="common">African marigold</name>
    <dbReference type="NCBI Taxonomy" id="13708"/>
    <lineage>
        <taxon>Eukaryota</taxon>
        <taxon>Viridiplantae</taxon>
        <taxon>Streptophyta</taxon>
        <taxon>Embryophyta</taxon>
        <taxon>Tracheophyta</taxon>
        <taxon>Spermatophyta</taxon>
        <taxon>Magnoliopsida</taxon>
        <taxon>eudicotyledons</taxon>
        <taxon>Gunneridae</taxon>
        <taxon>Pentapetalae</taxon>
        <taxon>asterids</taxon>
        <taxon>campanulids</taxon>
        <taxon>Asterales</taxon>
        <taxon>Asteraceae</taxon>
        <taxon>Asteroideae</taxon>
        <taxon>Heliantheae alliance</taxon>
        <taxon>Tageteae</taxon>
        <taxon>Tagetes</taxon>
    </lineage>
</organism>
<dbReference type="PANTHER" id="PTHR44240:SF33">
    <property type="entry name" value="OS03G0244950 PROTEIN"/>
    <property type="match status" value="1"/>
</dbReference>
<gene>
    <name evidence="3" type="ORF">QVD17_29025</name>
</gene>
<dbReference type="PROSITE" id="PS50076">
    <property type="entry name" value="DNAJ_2"/>
    <property type="match status" value="1"/>
</dbReference>
<dbReference type="CDD" id="cd06257">
    <property type="entry name" value="DnaJ"/>
    <property type="match status" value="1"/>
</dbReference>
<evidence type="ECO:0000259" key="2">
    <source>
        <dbReference type="PROSITE" id="PS50076"/>
    </source>
</evidence>
<dbReference type="AlphaFoldDB" id="A0AAD8NSN3"/>
<evidence type="ECO:0000256" key="1">
    <source>
        <dbReference type="SAM" id="MobiDB-lite"/>
    </source>
</evidence>
<comment type="caution">
    <text evidence="3">The sequence shown here is derived from an EMBL/GenBank/DDBJ whole genome shotgun (WGS) entry which is preliminary data.</text>
</comment>
<dbReference type="InterPro" id="IPR036869">
    <property type="entry name" value="J_dom_sf"/>
</dbReference>
<feature type="compositionally biased region" description="Polar residues" evidence="1">
    <location>
        <begin position="36"/>
        <end position="53"/>
    </location>
</feature>
<keyword evidence="4" id="KW-1185">Reference proteome</keyword>
<dbReference type="SUPFAM" id="SSF46565">
    <property type="entry name" value="Chaperone J-domain"/>
    <property type="match status" value="1"/>
</dbReference>
<accession>A0AAD8NSN3</accession>
<dbReference type="Pfam" id="PF00226">
    <property type="entry name" value="DnaJ"/>
    <property type="match status" value="1"/>
</dbReference>